<evidence type="ECO:0000313" key="6">
    <source>
        <dbReference type="Proteomes" id="UP000011750"/>
    </source>
</evidence>
<dbReference type="HOGENOM" id="CLU_1035668_0_0_1"/>
<dbReference type="OMA" id="SVITHTW"/>
<evidence type="ECO:0000313" key="5">
    <source>
        <dbReference type="EnsemblPlants" id="Bra025598.1-P"/>
    </source>
</evidence>
<evidence type="ECO:0000256" key="4">
    <source>
        <dbReference type="SAM" id="Phobius"/>
    </source>
</evidence>
<protein>
    <recommendedName>
        <fullName evidence="7">WAT1-related protein</fullName>
    </recommendedName>
</protein>
<accession>M4E9Z1</accession>
<dbReference type="EnsemblPlants" id="Bra025598.1">
    <property type="protein sequence ID" value="Bra025598.1-P"/>
    <property type="gene ID" value="Bra025598"/>
</dbReference>
<feature type="transmembrane region" description="Helical" evidence="4">
    <location>
        <begin position="83"/>
        <end position="103"/>
    </location>
</feature>
<reference evidence="5" key="3">
    <citation type="submission" date="2023-03" db="UniProtKB">
        <authorList>
            <consortium name="EnsemblPlants"/>
        </authorList>
    </citation>
    <scope>IDENTIFICATION</scope>
    <source>
        <strain evidence="5">cv. Chiifu-401-42</strain>
    </source>
</reference>
<proteinExistence type="predicted"/>
<keyword evidence="2 4" id="KW-1133">Transmembrane helix</keyword>
<sequence length="269" mass="29941">MRRSGEDTVAWSYFHRDVVPFAAMFAVECSTVGSNTLYKAATLRGLNFYVFIFYSYAASTLVLLPLSLIFGRMEQVVLRSSATQAKIIGGVLSISGALVIVLYKGPKVLSAASFTPSSSPTSSLHQQLTSSESSWIVGGILLASEFFLVSAWYIVQTLVMEVYPEEITVVFFYNLFATLVLAPICLLAERNLTSWVLKPDITLAAIIYSVTPPLSTLVTIILVCKLYNWMIIGSWTSLLIWMLLVRHIGFRGNQNLYRTVEIMSQMYLP</sequence>
<organism evidence="5 6">
    <name type="scientific">Brassica campestris</name>
    <name type="common">Field mustard</name>
    <dbReference type="NCBI Taxonomy" id="3711"/>
    <lineage>
        <taxon>Eukaryota</taxon>
        <taxon>Viridiplantae</taxon>
        <taxon>Streptophyta</taxon>
        <taxon>Embryophyta</taxon>
        <taxon>Tracheophyta</taxon>
        <taxon>Spermatophyta</taxon>
        <taxon>Magnoliopsida</taxon>
        <taxon>eudicotyledons</taxon>
        <taxon>Gunneridae</taxon>
        <taxon>Pentapetalae</taxon>
        <taxon>rosids</taxon>
        <taxon>malvids</taxon>
        <taxon>Brassicales</taxon>
        <taxon>Brassicaceae</taxon>
        <taxon>Brassiceae</taxon>
        <taxon>Brassica</taxon>
    </lineage>
</organism>
<dbReference type="GO" id="GO:0022857">
    <property type="term" value="F:transmembrane transporter activity"/>
    <property type="evidence" value="ECO:0007669"/>
    <property type="project" value="InterPro"/>
</dbReference>
<evidence type="ECO:0000256" key="1">
    <source>
        <dbReference type="ARBA" id="ARBA00022692"/>
    </source>
</evidence>
<evidence type="ECO:0000256" key="2">
    <source>
        <dbReference type="ARBA" id="ARBA00022989"/>
    </source>
</evidence>
<dbReference type="AlphaFoldDB" id="M4E9Z1"/>
<dbReference type="Proteomes" id="UP000011750">
    <property type="component" value="Chromosome A04"/>
</dbReference>
<evidence type="ECO:0008006" key="7">
    <source>
        <dbReference type="Google" id="ProtNLM"/>
    </source>
</evidence>
<dbReference type="PANTHER" id="PTHR31218">
    <property type="entry name" value="WAT1-RELATED PROTEIN"/>
    <property type="match status" value="1"/>
</dbReference>
<dbReference type="InterPro" id="IPR030184">
    <property type="entry name" value="WAT1-related"/>
</dbReference>
<feature type="transmembrane region" description="Helical" evidence="4">
    <location>
        <begin position="48"/>
        <end position="71"/>
    </location>
</feature>
<dbReference type="Gramene" id="Bra025598.1">
    <property type="protein sequence ID" value="Bra025598.1-P"/>
    <property type="gene ID" value="Bra025598"/>
</dbReference>
<keyword evidence="6" id="KW-1185">Reference proteome</keyword>
<feature type="transmembrane region" description="Helical" evidence="4">
    <location>
        <begin position="135"/>
        <end position="155"/>
    </location>
</feature>
<name>M4E9Z1_BRACM</name>
<dbReference type="STRING" id="51351.M4E9Z1"/>
<feature type="transmembrane region" description="Helical" evidence="4">
    <location>
        <begin position="229"/>
        <end position="248"/>
    </location>
</feature>
<dbReference type="GO" id="GO:0005886">
    <property type="term" value="C:plasma membrane"/>
    <property type="evidence" value="ECO:0000318"/>
    <property type="project" value="GO_Central"/>
</dbReference>
<feature type="transmembrane region" description="Helical" evidence="4">
    <location>
        <begin position="201"/>
        <end position="223"/>
    </location>
</feature>
<reference evidence="5 6" key="2">
    <citation type="journal article" date="2018" name="Hortic Res">
        <title>Improved Brassica rapa reference genome by single-molecule sequencing and chromosome conformation capture technologies.</title>
        <authorList>
            <person name="Zhang L."/>
            <person name="Cai X."/>
            <person name="Wu J."/>
            <person name="Liu M."/>
            <person name="Grob S."/>
            <person name="Cheng F."/>
            <person name="Liang J."/>
            <person name="Cai C."/>
            <person name="Liu Z."/>
            <person name="Liu B."/>
            <person name="Wang F."/>
            <person name="Li S."/>
            <person name="Liu F."/>
            <person name="Li X."/>
            <person name="Cheng L."/>
            <person name="Yang W."/>
            <person name="Li M.H."/>
            <person name="Grossniklaus U."/>
            <person name="Zheng H."/>
            <person name="Wang X."/>
        </authorList>
    </citation>
    <scope>NUCLEOTIDE SEQUENCE [LARGE SCALE GENOMIC DNA]</scope>
    <source>
        <strain evidence="5 6">cv. Chiifu-401-42</strain>
    </source>
</reference>
<evidence type="ECO:0000256" key="3">
    <source>
        <dbReference type="ARBA" id="ARBA00023136"/>
    </source>
</evidence>
<dbReference type="InParanoid" id="M4E9Z1"/>
<keyword evidence="3 4" id="KW-0472">Membrane</keyword>
<feature type="transmembrane region" description="Helical" evidence="4">
    <location>
        <begin position="167"/>
        <end position="189"/>
    </location>
</feature>
<keyword evidence="1 4" id="KW-0812">Transmembrane</keyword>
<reference evidence="5 6" key="1">
    <citation type="journal article" date="2011" name="Nat. Genet.">
        <title>The genome of the mesopolyploid crop species Brassica rapa.</title>
        <authorList>
            <consortium name="Brassica rapa Genome Sequencing Project Consortium"/>
            <person name="Wang X."/>
            <person name="Wang H."/>
            <person name="Wang J."/>
            <person name="Sun R."/>
            <person name="Wu J."/>
            <person name="Liu S."/>
            <person name="Bai Y."/>
            <person name="Mun J.H."/>
            <person name="Bancroft I."/>
            <person name="Cheng F."/>
            <person name="Huang S."/>
            <person name="Li X."/>
            <person name="Hua W."/>
            <person name="Wang J."/>
            <person name="Wang X."/>
            <person name="Freeling M."/>
            <person name="Pires J.C."/>
            <person name="Paterson A.H."/>
            <person name="Chalhoub B."/>
            <person name="Wang B."/>
            <person name="Hayward A."/>
            <person name="Sharpe A.G."/>
            <person name="Park B.S."/>
            <person name="Weisshaar B."/>
            <person name="Liu B."/>
            <person name="Li B."/>
            <person name="Liu B."/>
            <person name="Tong C."/>
            <person name="Song C."/>
            <person name="Duran C."/>
            <person name="Peng C."/>
            <person name="Geng C."/>
            <person name="Koh C."/>
            <person name="Lin C."/>
            <person name="Edwards D."/>
            <person name="Mu D."/>
            <person name="Shen D."/>
            <person name="Soumpourou E."/>
            <person name="Li F."/>
            <person name="Fraser F."/>
            <person name="Conant G."/>
            <person name="Lassalle G."/>
            <person name="King G.J."/>
            <person name="Bonnema G."/>
            <person name="Tang H."/>
            <person name="Wang H."/>
            <person name="Belcram H."/>
            <person name="Zhou H."/>
            <person name="Hirakawa H."/>
            <person name="Abe H."/>
            <person name="Guo H."/>
            <person name="Wang H."/>
            <person name="Jin H."/>
            <person name="Parkin I.A."/>
            <person name="Batley J."/>
            <person name="Kim J.S."/>
            <person name="Just J."/>
            <person name="Li J."/>
            <person name="Xu J."/>
            <person name="Deng J."/>
            <person name="Kim J.A."/>
            <person name="Li J."/>
            <person name="Yu J."/>
            <person name="Meng J."/>
            <person name="Wang J."/>
            <person name="Min J."/>
            <person name="Poulain J."/>
            <person name="Wang J."/>
            <person name="Hatakeyama K."/>
            <person name="Wu K."/>
            <person name="Wang L."/>
            <person name="Fang L."/>
            <person name="Trick M."/>
            <person name="Links M.G."/>
            <person name="Zhao M."/>
            <person name="Jin M."/>
            <person name="Ramchiary N."/>
            <person name="Drou N."/>
            <person name="Berkman P.J."/>
            <person name="Cai Q."/>
            <person name="Huang Q."/>
            <person name="Li R."/>
            <person name="Tabata S."/>
            <person name="Cheng S."/>
            <person name="Zhang S."/>
            <person name="Zhang S."/>
            <person name="Huang S."/>
            <person name="Sato S."/>
            <person name="Sun S."/>
            <person name="Kwon S.J."/>
            <person name="Choi S.R."/>
            <person name="Lee T.H."/>
            <person name="Fan W."/>
            <person name="Zhao X."/>
            <person name="Tan X."/>
            <person name="Xu X."/>
            <person name="Wang Y."/>
            <person name="Qiu Y."/>
            <person name="Yin Y."/>
            <person name="Li Y."/>
            <person name="Du Y."/>
            <person name="Liao Y."/>
            <person name="Lim Y."/>
            <person name="Narusaka Y."/>
            <person name="Wang Y."/>
            <person name="Wang Z."/>
            <person name="Li Z."/>
            <person name="Wang Z."/>
            <person name="Xiong Z."/>
            <person name="Zhang Z."/>
        </authorList>
    </citation>
    <scope>NUCLEOTIDE SEQUENCE [LARGE SCALE GENOMIC DNA]</scope>
    <source>
        <strain evidence="5 6">cv. Chiifu-401-42</strain>
    </source>
</reference>